<comment type="similarity">
    <text evidence="2">Belongs to the eukaryotic/archaeal RNase P protein component 1 family.</text>
</comment>
<dbReference type="GO" id="GO:0033204">
    <property type="term" value="F:ribonuclease P RNA binding"/>
    <property type="evidence" value="ECO:0007669"/>
    <property type="project" value="InterPro"/>
</dbReference>
<keyword evidence="3" id="KW-0539">Nucleus</keyword>
<dbReference type="SUPFAM" id="SSF101744">
    <property type="entry name" value="Rof/RNase P subunit-like"/>
    <property type="match status" value="1"/>
</dbReference>
<keyword evidence="6" id="KW-1185">Reference proteome</keyword>
<feature type="region of interest" description="Disordered" evidence="4">
    <location>
        <begin position="1"/>
        <end position="77"/>
    </location>
</feature>
<evidence type="ECO:0000313" key="5">
    <source>
        <dbReference type="EMBL" id="KUI63478.1"/>
    </source>
</evidence>
<dbReference type="Proteomes" id="UP000078559">
    <property type="component" value="Unassembled WGS sequence"/>
</dbReference>
<feature type="compositionally biased region" description="Basic residues" evidence="4">
    <location>
        <begin position="51"/>
        <end position="69"/>
    </location>
</feature>
<evidence type="ECO:0000313" key="6">
    <source>
        <dbReference type="Proteomes" id="UP000078559"/>
    </source>
</evidence>
<dbReference type="GO" id="GO:0005634">
    <property type="term" value="C:nucleus"/>
    <property type="evidence" value="ECO:0007669"/>
    <property type="project" value="UniProtKB-SubCell"/>
</dbReference>
<dbReference type="AlphaFoldDB" id="A0A194VHL9"/>
<sequence length="237" mass="26557">MTSRDQASVTQALLARAHSPTSAERIYTEKIQHRPLFLRPTSPPPQVTARQARRKERERKTKERKKALKPKPLSASQRRKLGLHDVPRDNQKYATYVPLHNLWLGYAREILGSEVYTGGQGAGAKLSAADMHGAELEVVRSGCVGRVGIKGIVVKDARFVFEVITPKNTVKIVPKEGTLFRVEIPPPEDPEDLASKDTGEKAPPRKNLVFEIHGDQFSVRAADRANKKFKTHFLKKI</sequence>
<dbReference type="InterPro" id="IPR036980">
    <property type="entry name" value="RNase_P/MRP_Rpp29_sf"/>
</dbReference>
<dbReference type="InterPro" id="IPR023534">
    <property type="entry name" value="Rof/RNase_P-like"/>
</dbReference>
<dbReference type="GO" id="GO:0006364">
    <property type="term" value="P:rRNA processing"/>
    <property type="evidence" value="ECO:0007669"/>
    <property type="project" value="TreeGrafter"/>
</dbReference>
<keyword evidence="3" id="KW-0819">tRNA processing</keyword>
<evidence type="ECO:0000256" key="2">
    <source>
        <dbReference type="ARBA" id="ARBA00006181"/>
    </source>
</evidence>
<dbReference type="PANTHER" id="PTHR13348">
    <property type="entry name" value="RIBONUCLEASE P SUBUNIT P29"/>
    <property type="match status" value="1"/>
</dbReference>
<reference evidence="5" key="1">
    <citation type="submission" date="2014-12" db="EMBL/GenBank/DDBJ databases">
        <title>Genome Sequence of Valsa Canker Pathogens Uncovers a Specific Adaption of Colonization on Woody Bark.</title>
        <authorList>
            <person name="Yin Z."/>
            <person name="Liu H."/>
            <person name="Gao X."/>
            <person name="Li Z."/>
            <person name="Song N."/>
            <person name="Ke X."/>
            <person name="Dai Q."/>
            <person name="Wu Y."/>
            <person name="Sun Y."/>
            <person name="Xu J.-R."/>
            <person name="Kang Z.K."/>
            <person name="Wang L."/>
            <person name="Huang L."/>
        </authorList>
    </citation>
    <scope>NUCLEOTIDE SEQUENCE [LARGE SCALE GENOMIC DNA]</scope>
    <source>
        <strain evidence="5">03-8</strain>
    </source>
</reference>
<feature type="region of interest" description="Disordered" evidence="4">
    <location>
        <begin position="183"/>
        <end position="205"/>
    </location>
</feature>
<evidence type="ECO:0000256" key="1">
    <source>
        <dbReference type="ARBA" id="ARBA00004123"/>
    </source>
</evidence>
<evidence type="ECO:0000256" key="4">
    <source>
        <dbReference type="SAM" id="MobiDB-lite"/>
    </source>
</evidence>
<evidence type="ECO:0000256" key="3">
    <source>
        <dbReference type="PIRNR" id="PIRNR027081"/>
    </source>
</evidence>
<dbReference type="PANTHER" id="PTHR13348:SF0">
    <property type="entry name" value="RIBONUCLEASE P PROTEIN SUBUNIT P29"/>
    <property type="match status" value="1"/>
</dbReference>
<proteinExistence type="inferred from homology"/>
<organism evidence="5 6">
    <name type="scientific">Cytospora mali</name>
    <name type="common">Apple Valsa canker fungus</name>
    <name type="synonym">Valsa mali</name>
    <dbReference type="NCBI Taxonomy" id="578113"/>
    <lineage>
        <taxon>Eukaryota</taxon>
        <taxon>Fungi</taxon>
        <taxon>Dikarya</taxon>
        <taxon>Ascomycota</taxon>
        <taxon>Pezizomycotina</taxon>
        <taxon>Sordariomycetes</taxon>
        <taxon>Sordariomycetidae</taxon>
        <taxon>Diaporthales</taxon>
        <taxon>Cytosporaceae</taxon>
        <taxon>Cytospora</taxon>
    </lineage>
</organism>
<accession>A0A194VHL9</accession>
<protein>
    <recommendedName>
        <fullName evidence="3">Ribonuclease P protein subunit</fullName>
    </recommendedName>
</protein>
<dbReference type="EMBL" id="KN796113">
    <property type="protein sequence ID" value="KUI63478.1"/>
    <property type="molecule type" value="Genomic_DNA"/>
</dbReference>
<dbReference type="Gene3D" id="2.30.30.210">
    <property type="entry name" value="Ribonuclease P/MRP, subunit p29"/>
    <property type="match status" value="1"/>
</dbReference>
<dbReference type="InterPro" id="IPR002730">
    <property type="entry name" value="Rpp29/RNP1"/>
</dbReference>
<dbReference type="GO" id="GO:0001682">
    <property type="term" value="P:tRNA 5'-leader removal"/>
    <property type="evidence" value="ECO:0007669"/>
    <property type="project" value="InterPro"/>
</dbReference>
<dbReference type="Pfam" id="PF01868">
    <property type="entry name" value="RNase_P-MRP_p29"/>
    <property type="match status" value="1"/>
</dbReference>
<gene>
    <name evidence="5" type="ORF">VM1G_10290</name>
</gene>
<dbReference type="GO" id="GO:0000172">
    <property type="term" value="C:ribonuclease MRP complex"/>
    <property type="evidence" value="ECO:0007669"/>
    <property type="project" value="InterPro"/>
</dbReference>
<dbReference type="OrthoDB" id="124041at2759"/>
<comment type="subcellular location">
    <subcellularLocation>
        <location evidence="1">Nucleus</location>
    </subcellularLocation>
</comment>
<dbReference type="SMR" id="A0A194VHL9"/>
<dbReference type="PIRSF" id="PIRSF027081">
    <property type="entry name" value="RNase_P/MRP_p29_subunit"/>
    <property type="match status" value="1"/>
</dbReference>
<feature type="compositionally biased region" description="Basic and acidic residues" evidence="4">
    <location>
        <begin position="193"/>
        <end position="203"/>
    </location>
</feature>
<dbReference type="GO" id="GO:0030677">
    <property type="term" value="C:ribonuclease P complex"/>
    <property type="evidence" value="ECO:0007669"/>
    <property type="project" value="InterPro"/>
</dbReference>
<dbReference type="InterPro" id="IPR016848">
    <property type="entry name" value="RNase_P/MRP_Rpp29-subunit"/>
</dbReference>
<name>A0A194VHL9_CYTMA</name>
<dbReference type="SMART" id="SM00538">
    <property type="entry name" value="POP4"/>
    <property type="match status" value="1"/>
</dbReference>
<feature type="compositionally biased region" description="Polar residues" evidence="4">
    <location>
        <begin position="1"/>
        <end position="11"/>
    </location>
</feature>